<proteinExistence type="predicted"/>
<feature type="domain" description="AB hydrolase-1" evidence="2">
    <location>
        <begin position="95"/>
        <end position="209"/>
    </location>
</feature>
<dbReference type="Proteomes" id="UP000320333">
    <property type="component" value="Unassembled WGS sequence"/>
</dbReference>
<dbReference type="Gene3D" id="3.40.50.1820">
    <property type="entry name" value="alpha/beta hydrolase"/>
    <property type="match status" value="1"/>
</dbReference>
<keyword evidence="4" id="KW-1185">Reference proteome</keyword>
<dbReference type="PANTHER" id="PTHR12277:SF81">
    <property type="entry name" value="PROTEIN ABHD13"/>
    <property type="match status" value="1"/>
</dbReference>
<keyword evidence="1" id="KW-0812">Transmembrane</keyword>
<dbReference type="Pfam" id="PF00561">
    <property type="entry name" value="Abhydrolase_1"/>
    <property type="match status" value="1"/>
</dbReference>
<dbReference type="PROSITE" id="PS51257">
    <property type="entry name" value="PROKAR_LIPOPROTEIN"/>
    <property type="match status" value="1"/>
</dbReference>
<reference evidence="3 4" key="1">
    <citation type="journal article" date="2019" name="Sci. Rep.">
        <title>Comparative genomics of chytrid fungi reveal insights into the obligate biotrophic and pathogenic lifestyle of Synchytrium endobioticum.</title>
        <authorList>
            <person name="van de Vossenberg B.T.L.H."/>
            <person name="Warris S."/>
            <person name="Nguyen H.D.T."/>
            <person name="van Gent-Pelzer M.P.E."/>
            <person name="Joly D.L."/>
            <person name="van de Geest H.C."/>
            <person name="Bonants P.J.M."/>
            <person name="Smith D.S."/>
            <person name="Levesque C.A."/>
            <person name="van der Lee T.A.J."/>
        </authorList>
    </citation>
    <scope>NUCLEOTIDE SEQUENCE [LARGE SCALE GENOMIC DNA]</scope>
    <source>
        <strain evidence="3 4">CBS 675.73</strain>
    </source>
</reference>
<name>A0A507FJ09_9FUNG</name>
<evidence type="ECO:0000256" key="1">
    <source>
        <dbReference type="SAM" id="Phobius"/>
    </source>
</evidence>
<keyword evidence="1" id="KW-0472">Membrane</keyword>
<keyword evidence="1" id="KW-1133">Transmembrane helix</keyword>
<evidence type="ECO:0000313" key="4">
    <source>
        <dbReference type="Proteomes" id="UP000320333"/>
    </source>
</evidence>
<dbReference type="STRING" id="246404.A0A507FJ09"/>
<gene>
    <name evidence="3" type="ORF">CcCBS67573_g02535</name>
</gene>
<sequence>MKFLGLVEIPYLWVPWGVETLVNTITVLACTVLAGLYLHQDKLIYMASMPPGSRTVVATPDQSQMSRFEHVELRASDGVRICGYWIRHSDKPKRVLLYLHANAGNMGHRLPIARAILNKAGTDVFMLSYRGYGLSEGVANEKGIKLDSQAALDWITEHKELSNAKIILYGQSIGGAVAIDLASRNPTRISAVIVENTFLSLPKLIPTVMPYLKYFTFLCHQIWDSENAVKLIPPSVPMLFLSGGKDELIPQQHMVKLAQVARATRGKGKFAELRDSKSAGSGILARDSDDVRWVELPDGTHNDTCIQYGYFDELALFVRDFKV</sequence>
<feature type="transmembrane region" description="Helical" evidence="1">
    <location>
        <begin position="20"/>
        <end position="39"/>
    </location>
</feature>
<protein>
    <recommendedName>
        <fullName evidence="2">AB hydrolase-1 domain-containing protein</fullName>
    </recommendedName>
</protein>
<dbReference type="InterPro" id="IPR029058">
    <property type="entry name" value="AB_hydrolase_fold"/>
</dbReference>
<dbReference type="GO" id="GO:0016020">
    <property type="term" value="C:membrane"/>
    <property type="evidence" value="ECO:0007669"/>
    <property type="project" value="TreeGrafter"/>
</dbReference>
<dbReference type="AlphaFoldDB" id="A0A507FJ09"/>
<accession>A0A507FJ09</accession>
<evidence type="ECO:0000259" key="2">
    <source>
        <dbReference type="Pfam" id="PF00561"/>
    </source>
</evidence>
<dbReference type="OrthoDB" id="10249433at2759"/>
<dbReference type="GO" id="GO:0008474">
    <property type="term" value="F:palmitoyl-(protein) hydrolase activity"/>
    <property type="evidence" value="ECO:0007669"/>
    <property type="project" value="TreeGrafter"/>
</dbReference>
<dbReference type="PANTHER" id="PTHR12277">
    <property type="entry name" value="ALPHA/BETA HYDROLASE DOMAIN-CONTAINING PROTEIN"/>
    <property type="match status" value="1"/>
</dbReference>
<dbReference type="SUPFAM" id="SSF53474">
    <property type="entry name" value="alpha/beta-Hydrolases"/>
    <property type="match status" value="1"/>
</dbReference>
<evidence type="ECO:0000313" key="3">
    <source>
        <dbReference type="EMBL" id="TPX76202.1"/>
    </source>
</evidence>
<dbReference type="InterPro" id="IPR000073">
    <property type="entry name" value="AB_hydrolase_1"/>
</dbReference>
<dbReference type="EMBL" id="QEAP01000054">
    <property type="protein sequence ID" value="TPX76202.1"/>
    <property type="molecule type" value="Genomic_DNA"/>
</dbReference>
<organism evidence="3 4">
    <name type="scientific">Chytriomyces confervae</name>
    <dbReference type="NCBI Taxonomy" id="246404"/>
    <lineage>
        <taxon>Eukaryota</taxon>
        <taxon>Fungi</taxon>
        <taxon>Fungi incertae sedis</taxon>
        <taxon>Chytridiomycota</taxon>
        <taxon>Chytridiomycota incertae sedis</taxon>
        <taxon>Chytridiomycetes</taxon>
        <taxon>Chytridiales</taxon>
        <taxon>Chytriomycetaceae</taxon>
        <taxon>Chytriomyces</taxon>
    </lineage>
</organism>
<comment type="caution">
    <text evidence="3">The sequence shown here is derived from an EMBL/GenBank/DDBJ whole genome shotgun (WGS) entry which is preliminary data.</text>
</comment>